<keyword evidence="3" id="KW-1185">Reference proteome</keyword>
<evidence type="ECO:0000313" key="2">
    <source>
        <dbReference type="EMBL" id="AEE45004.1"/>
    </source>
</evidence>
<evidence type="ECO:0000313" key="3">
    <source>
        <dbReference type="Proteomes" id="UP000008460"/>
    </source>
</evidence>
<dbReference type="Proteomes" id="UP000008460">
    <property type="component" value="Chromosome"/>
</dbReference>
<feature type="region of interest" description="Disordered" evidence="1">
    <location>
        <begin position="43"/>
        <end position="64"/>
    </location>
</feature>
<dbReference type="RefSeq" id="WP_013770033.1">
    <property type="nucleotide sequence ID" value="NC_015514.1"/>
</dbReference>
<evidence type="ECO:0008006" key="4">
    <source>
        <dbReference type="Google" id="ProtNLM"/>
    </source>
</evidence>
<reference evidence="2 3" key="1">
    <citation type="submission" date="2011-04" db="EMBL/GenBank/DDBJ databases">
        <title>Complete sequence of Cellulomonas fimi ATCC 484.</title>
        <authorList>
            <consortium name="US DOE Joint Genome Institute"/>
            <person name="Lucas S."/>
            <person name="Han J."/>
            <person name="Lapidus A."/>
            <person name="Cheng J.-F."/>
            <person name="Goodwin L."/>
            <person name="Pitluck S."/>
            <person name="Peters L."/>
            <person name="Chertkov O."/>
            <person name="Detter J.C."/>
            <person name="Han C."/>
            <person name="Tapia R."/>
            <person name="Land M."/>
            <person name="Hauser L."/>
            <person name="Kyrpides N."/>
            <person name="Ivanova N."/>
            <person name="Ovchinnikova G."/>
            <person name="Pagani I."/>
            <person name="Mead D."/>
            <person name="Brumm P."/>
            <person name="Woyke T."/>
        </authorList>
    </citation>
    <scope>NUCLEOTIDE SEQUENCE [LARGE SCALE GENOMIC DNA]</scope>
    <source>
        <strain evidence="3">ATCC 484 / DSM 20113 / JCM 1341 / NBRC 15513 / NCIMB 8980 / NCTC 7547</strain>
    </source>
</reference>
<dbReference type="KEGG" id="cfi:Celf_0866"/>
<feature type="region of interest" description="Disordered" evidence="1">
    <location>
        <begin position="123"/>
        <end position="197"/>
    </location>
</feature>
<evidence type="ECO:0000256" key="1">
    <source>
        <dbReference type="SAM" id="MobiDB-lite"/>
    </source>
</evidence>
<feature type="compositionally biased region" description="Gly residues" evidence="1">
    <location>
        <begin position="158"/>
        <end position="170"/>
    </location>
</feature>
<protein>
    <recommendedName>
        <fullName evidence="4">DUF5666 domain-containing protein</fullName>
    </recommendedName>
</protein>
<dbReference type="STRING" id="590998.Celf_0866"/>
<name>F4H0N1_CELFA</name>
<gene>
    <name evidence="2" type="ordered locus">Celf_0866</name>
</gene>
<feature type="compositionally biased region" description="Low complexity" evidence="1">
    <location>
        <begin position="43"/>
        <end position="59"/>
    </location>
</feature>
<dbReference type="HOGENOM" id="CLU_081555_0_0_11"/>
<organism evidence="2 3">
    <name type="scientific">Cellulomonas fimi (strain ATCC 484 / DSM 20113 / JCM 1341 / CCUG 24087 / LMG 16345 / NBRC 15513 / NCIMB 8980 / NCTC 7547 / NRS-133)</name>
    <dbReference type="NCBI Taxonomy" id="590998"/>
    <lineage>
        <taxon>Bacteria</taxon>
        <taxon>Bacillati</taxon>
        <taxon>Actinomycetota</taxon>
        <taxon>Actinomycetes</taxon>
        <taxon>Micrococcales</taxon>
        <taxon>Cellulomonadaceae</taxon>
        <taxon>Cellulomonas</taxon>
    </lineage>
</organism>
<accession>F4H0N1</accession>
<sequence>MTSTPTLARRPHGAVRTRPRDCALALPAVGLVLALAGCAGSTAQPAATDDATASDAPAQRSEDRGRVVGEIATVGDALLQVRGTDEQTAVTWSDATTITQTVAATLADVTVGVCVVAVAAPSSSTGADASDDASDAPVEATSVTVSAAQDDGTCTTAGGPGGGGAPGDLPGGAPTDLPSGVPTDGPAAGGERPDGAPQVRAFGAGVGGQVTAVSGSTLSVRVTAADGTTSDRQVVVSDATTYQRTAAADASALVAGRCATVRGEADDSGEVAATAIQVTDPTDDGCTSGFAVRGPGGAPGQGGTQDEEGTDA</sequence>
<feature type="compositionally biased region" description="Gly residues" evidence="1">
    <location>
        <begin position="294"/>
        <end position="303"/>
    </location>
</feature>
<dbReference type="AlphaFoldDB" id="F4H0N1"/>
<dbReference type="EMBL" id="CP002666">
    <property type="protein sequence ID" value="AEE45004.1"/>
    <property type="molecule type" value="Genomic_DNA"/>
</dbReference>
<proteinExistence type="predicted"/>
<dbReference type="eggNOG" id="ENOG50334YX">
    <property type="taxonomic scope" value="Bacteria"/>
</dbReference>
<feature type="region of interest" description="Disordered" evidence="1">
    <location>
        <begin position="279"/>
        <end position="312"/>
    </location>
</feature>